<dbReference type="SUPFAM" id="SSF48239">
    <property type="entry name" value="Terpenoid cyclases/Protein prenyltransferases"/>
    <property type="match status" value="1"/>
</dbReference>
<comment type="cofactor">
    <cofactor evidence="1">
        <name>Mg(2+)</name>
        <dbReference type="ChEBI" id="CHEBI:18420"/>
    </cofactor>
</comment>
<dbReference type="EMBL" id="JAIWQS010000005">
    <property type="protein sequence ID" value="KAJ8765287.1"/>
    <property type="molecule type" value="Genomic_DNA"/>
</dbReference>
<dbReference type="GO" id="GO:0010333">
    <property type="term" value="F:terpene synthase activity"/>
    <property type="evidence" value="ECO:0007669"/>
    <property type="project" value="InterPro"/>
</dbReference>
<feature type="domain" description="Terpene synthase metal-binding" evidence="6">
    <location>
        <begin position="296"/>
        <end position="534"/>
    </location>
</feature>
<dbReference type="PANTHER" id="PTHR31225:SF9">
    <property type="entry name" value="TERPENE SYNTHASE 10"/>
    <property type="match status" value="1"/>
</dbReference>
<keyword evidence="4" id="KW-0456">Lyase</keyword>
<evidence type="ECO:0000313" key="7">
    <source>
        <dbReference type="EMBL" id="KAJ8765287.1"/>
    </source>
</evidence>
<dbReference type="InterPro" id="IPR008930">
    <property type="entry name" value="Terpenoid_cyclase/PrenylTrfase"/>
</dbReference>
<dbReference type="AlphaFoldDB" id="A0AAV8TES3"/>
<keyword evidence="2" id="KW-0479">Metal-binding</keyword>
<dbReference type="GO" id="GO:0000287">
    <property type="term" value="F:magnesium ion binding"/>
    <property type="evidence" value="ECO:0007669"/>
    <property type="project" value="InterPro"/>
</dbReference>
<dbReference type="SFLD" id="SFLDG01019">
    <property type="entry name" value="Terpene_Cyclase_Like_1_C_Termi"/>
    <property type="match status" value="1"/>
</dbReference>
<evidence type="ECO:0000256" key="2">
    <source>
        <dbReference type="ARBA" id="ARBA00022723"/>
    </source>
</evidence>
<dbReference type="InterPro" id="IPR005630">
    <property type="entry name" value="Terpene_synthase_metal-bd"/>
</dbReference>
<dbReference type="GO" id="GO:0120251">
    <property type="term" value="P:hydrocarbon biosynthetic process"/>
    <property type="evidence" value="ECO:0007669"/>
    <property type="project" value="UniProtKB-ARBA"/>
</dbReference>
<dbReference type="SFLD" id="SFLDS00005">
    <property type="entry name" value="Isoprenoid_Synthase_Type_I"/>
    <property type="match status" value="1"/>
</dbReference>
<dbReference type="SUPFAM" id="SSF48576">
    <property type="entry name" value="Terpenoid synthases"/>
    <property type="match status" value="1"/>
</dbReference>
<dbReference type="Pfam" id="PF03936">
    <property type="entry name" value="Terpene_synth_C"/>
    <property type="match status" value="1"/>
</dbReference>
<sequence length="591" mass="69079">MALPSVASSSIRSVTSLPPRNQYLLLGSSNYSRFNRAQSRVVNKLSDQTITRRSGNYQPALWDYEYIQSLTSHFVGESYTKMMDKLKEDVRALLGNKKMNRLDQLELIDTIQRLGVGYVFENEIRTVLERIYKDKKQSNASSNNDLYTEALEFRLLRQHGFKVPQEVFDNFQDSEQDFKACLCEDTKGLLSLYEASFLVEEGESILEDARDFAGKYLQEYVKYNKGDYISLLASHSLELPLHWRMPRLEARWYMDVYQTKQSMNPILLEIAKMEYNRLQAIHQEDLKRASRWSLHTGFKEKLPFARDRIAECFMWTIGVTMEPEYGYSRTECTKVNQIITAIDDIYDVYGTLDELELFTSAIERWDINMMDKLPYYMKLPFFTLVNFVNEAVDAALREQGVDISYYLKKSWIDLCKGYLLEHKWYLGGYKPTLQEFLDNAWITVGATVSLVHTYFVTANPITEQAMESLKEDKYPNIIKWSSIIMRLADDLETSSRELQRGDVPKSVQCYMHETGASEEESREHIRYLIRETWKMMNKEATSDSSFSRDFLRMCMDFGKVTHCFYQHEDGFGIVDRESKDRFLALLVQPAS</sequence>
<gene>
    <name evidence="7" type="ORF">K2173_011984</name>
</gene>
<dbReference type="PANTHER" id="PTHR31225">
    <property type="entry name" value="OS04G0344100 PROTEIN-RELATED"/>
    <property type="match status" value="1"/>
</dbReference>
<dbReference type="Gene3D" id="1.50.10.130">
    <property type="entry name" value="Terpene synthase, N-terminal domain"/>
    <property type="match status" value="1"/>
</dbReference>
<evidence type="ECO:0000256" key="3">
    <source>
        <dbReference type="ARBA" id="ARBA00022842"/>
    </source>
</evidence>
<dbReference type="InterPro" id="IPR044814">
    <property type="entry name" value="Terpene_cyclase_plant_C1"/>
</dbReference>
<dbReference type="InterPro" id="IPR001906">
    <property type="entry name" value="Terpene_synth_N"/>
</dbReference>
<evidence type="ECO:0000259" key="5">
    <source>
        <dbReference type="Pfam" id="PF01397"/>
    </source>
</evidence>
<dbReference type="InterPro" id="IPR008949">
    <property type="entry name" value="Isoprenoid_synthase_dom_sf"/>
</dbReference>
<evidence type="ECO:0000256" key="4">
    <source>
        <dbReference type="ARBA" id="ARBA00023239"/>
    </source>
</evidence>
<keyword evidence="8" id="KW-1185">Reference proteome</keyword>
<proteinExistence type="predicted"/>
<reference evidence="7 8" key="1">
    <citation type="submission" date="2021-09" db="EMBL/GenBank/DDBJ databases">
        <title>Genomic insights and catalytic innovation underlie evolution of tropane alkaloids biosynthesis.</title>
        <authorList>
            <person name="Wang Y.-J."/>
            <person name="Tian T."/>
            <person name="Huang J.-P."/>
            <person name="Huang S.-X."/>
        </authorList>
    </citation>
    <scope>NUCLEOTIDE SEQUENCE [LARGE SCALE GENOMIC DNA]</scope>
    <source>
        <strain evidence="7">KIB-2018</strain>
        <tissue evidence="7">Leaf</tissue>
    </source>
</reference>
<dbReference type="CDD" id="cd00684">
    <property type="entry name" value="Terpene_cyclase_plant_C1"/>
    <property type="match status" value="1"/>
</dbReference>
<dbReference type="FunFam" id="1.50.10.130:FF:000001">
    <property type="entry name" value="Isoprene synthase, chloroplastic"/>
    <property type="match status" value="1"/>
</dbReference>
<dbReference type="Proteomes" id="UP001159364">
    <property type="component" value="Linkage Group LG05"/>
</dbReference>
<comment type="caution">
    <text evidence="7">The sequence shown here is derived from an EMBL/GenBank/DDBJ whole genome shotgun (WGS) entry which is preliminary data.</text>
</comment>
<name>A0AAV8TES3_9ROSI</name>
<dbReference type="InterPro" id="IPR036965">
    <property type="entry name" value="Terpene_synth_N_sf"/>
</dbReference>
<organism evidence="7 8">
    <name type="scientific">Erythroxylum novogranatense</name>
    <dbReference type="NCBI Taxonomy" id="1862640"/>
    <lineage>
        <taxon>Eukaryota</taxon>
        <taxon>Viridiplantae</taxon>
        <taxon>Streptophyta</taxon>
        <taxon>Embryophyta</taxon>
        <taxon>Tracheophyta</taxon>
        <taxon>Spermatophyta</taxon>
        <taxon>Magnoliopsida</taxon>
        <taxon>eudicotyledons</taxon>
        <taxon>Gunneridae</taxon>
        <taxon>Pentapetalae</taxon>
        <taxon>rosids</taxon>
        <taxon>fabids</taxon>
        <taxon>Malpighiales</taxon>
        <taxon>Erythroxylaceae</taxon>
        <taxon>Erythroxylum</taxon>
    </lineage>
</organism>
<evidence type="ECO:0000259" key="6">
    <source>
        <dbReference type="Pfam" id="PF03936"/>
    </source>
</evidence>
<accession>A0AAV8TES3</accession>
<dbReference type="FunFam" id="1.10.600.10:FF:000007">
    <property type="entry name" value="Isoprene synthase, chloroplastic"/>
    <property type="match status" value="1"/>
</dbReference>
<dbReference type="GO" id="GO:0016102">
    <property type="term" value="P:diterpenoid biosynthetic process"/>
    <property type="evidence" value="ECO:0007669"/>
    <property type="project" value="InterPro"/>
</dbReference>
<feature type="domain" description="Terpene synthase N-terminal" evidence="5">
    <location>
        <begin position="62"/>
        <end position="227"/>
    </location>
</feature>
<evidence type="ECO:0000313" key="8">
    <source>
        <dbReference type="Proteomes" id="UP001159364"/>
    </source>
</evidence>
<evidence type="ECO:0000256" key="1">
    <source>
        <dbReference type="ARBA" id="ARBA00001946"/>
    </source>
</evidence>
<keyword evidence="3" id="KW-0460">Magnesium</keyword>
<dbReference type="InterPro" id="IPR034741">
    <property type="entry name" value="Terpene_cyclase-like_1_C"/>
</dbReference>
<protein>
    <submittedName>
        <fullName evidence="7">Uncharacterized protein</fullName>
    </submittedName>
</protein>
<dbReference type="Pfam" id="PF01397">
    <property type="entry name" value="Terpene_synth"/>
    <property type="match status" value="1"/>
</dbReference>
<dbReference type="InterPro" id="IPR050148">
    <property type="entry name" value="Terpene_synthase-like"/>
</dbReference>
<dbReference type="Gene3D" id="1.10.600.10">
    <property type="entry name" value="Farnesyl Diphosphate Synthase"/>
    <property type="match status" value="1"/>
</dbReference>